<reference evidence="4 5" key="1">
    <citation type="submission" date="2019-05" db="EMBL/GenBank/DDBJ databases">
        <title>Emergence of the Ug99 lineage of the wheat stem rust pathogen through somatic hybridization.</title>
        <authorList>
            <person name="Li F."/>
            <person name="Upadhyaya N.M."/>
            <person name="Sperschneider J."/>
            <person name="Matny O."/>
            <person name="Nguyen-Phuc H."/>
            <person name="Mago R."/>
            <person name="Raley C."/>
            <person name="Miller M.E."/>
            <person name="Silverstein K.A.T."/>
            <person name="Henningsen E."/>
            <person name="Hirsch C.D."/>
            <person name="Visser B."/>
            <person name="Pretorius Z.A."/>
            <person name="Steffenson B.J."/>
            <person name="Schwessinger B."/>
            <person name="Dodds P.N."/>
            <person name="Figueroa M."/>
        </authorList>
    </citation>
    <scope>NUCLEOTIDE SEQUENCE [LARGE SCALE GENOMIC DNA]</scope>
    <source>
        <strain evidence="3">21-0</strain>
        <strain evidence="2 5">Ug99</strain>
    </source>
</reference>
<proteinExistence type="predicted"/>
<feature type="domain" description="Fungal-type protein kinase" evidence="1">
    <location>
        <begin position="231"/>
        <end position="605"/>
    </location>
</feature>
<dbReference type="SUPFAM" id="SSF56112">
    <property type="entry name" value="Protein kinase-like (PK-like)"/>
    <property type="match status" value="1"/>
</dbReference>
<dbReference type="InterPro" id="IPR008266">
    <property type="entry name" value="Tyr_kinase_AS"/>
</dbReference>
<gene>
    <name evidence="3" type="ORF">PGT21_008556</name>
    <name evidence="2" type="ORF">PGTUg99_033976</name>
</gene>
<comment type="caution">
    <text evidence="3">The sequence shown here is derived from an EMBL/GenBank/DDBJ whole genome shotgun (WGS) entry which is preliminary data.</text>
</comment>
<protein>
    <recommendedName>
        <fullName evidence="1">Fungal-type protein kinase domain-containing protein</fullName>
    </recommendedName>
</protein>
<dbReference type="OrthoDB" id="5584477at2759"/>
<dbReference type="AlphaFoldDB" id="A0A5B0NYM7"/>
<sequence length="706" mass="81333">MERESATIYEALHRYLASTGIETVEEFFGDDELQTRKRLVELGAEISKQCFIFGVHNGFLKMPDLNRTDDFEPFRPLITVLLANEAKSNEEMCDLIDQESNRPPTPLAFVPTPVNTSTTSGLVDSSSKLEDFLHPLRQELSGLLYTIVPGLVEHFINKQHIDPAFRLEPTEYFIDKKHNEKLENTRQHTMLSWITSFVEQLEKQSSNIRQSRTWRNLPDTCLVGVDEILKLDGAIMSRVKKNKKGYHIQDVLVPFELKKDKSLATQAVTGLAKCVCEVFKSQPTQSFVVGITLCGTLMQLWQFDRSGAIGSESVDLKADKKNLAKFFDLMLCFLKCNKQLLGFDPTFIEAQDRRHLEMRIPIKNGNQELVIDSSHIFQASGICGRGTTCWEAHLSEDKSQKFMIKDSWQPKQRPEEGEMLRKVNEKNLPHVVRYHHHEDVCVDGKIVDIESHVRRGANFQNCQKIPINEKPDDPNVQNEFINRVYRRLILKDVGQPIWKVDSPLRLLEALEGCITGHQALFDAGILHRDISINNLMVNNDTKDPDRKSFLIDLDVAIRYPTRNDEDLHARTGTKVFMSISLLFKLNTHTHVDDLESFFWVFIWICIHYPDDQRKGFCEVTRWNQYTPEGLGASKSGYLTHPGFLTKHFTPQYQQSQPLLDCVTRFAKIMSNEQIRQQKSAILYQQILKNLQQAQEELRKEDKLSQL</sequence>
<dbReference type="PANTHER" id="PTHR38248">
    <property type="entry name" value="FUNK1 6"/>
    <property type="match status" value="1"/>
</dbReference>
<dbReference type="GO" id="GO:0004672">
    <property type="term" value="F:protein kinase activity"/>
    <property type="evidence" value="ECO:0007669"/>
    <property type="project" value="InterPro"/>
</dbReference>
<dbReference type="InterPro" id="IPR040976">
    <property type="entry name" value="Pkinase_fungal"/>
</dbReference>
<dbReference type="EMBL" id="VDEP01000438">
    <property type="protein sequence ID" value="KAA1083456.1"/>
    <property type="molecule type" value="Genomic_DNA"/>
</dbReference>
<evidence type="ECO:0000313" key="4">
    <source>
        <dbReference type="Proteomes" id="UP000324748"/>
    </source>
</evidence>
<dbReference type="Gene3D" id="1.10.510.10">
    <property type="entry name" value="Transferase(Phosphotransferase) domain 1"/>
    <property type="match status" value="1"/>
</dbReference>
<organism evidence="3 4">
    <name type="scientific">Puccinia graminis f. sp. tritici</name>
    <dbReference type="NCBI Taxonomy" id="56615"/>
    <lineage>
        <taxon>Eukaryota</taxon>
        <taxon>Fungi</taxon>
        <taxon>Dikarya</taxon>
        <taxon>Basidiomycota</taxon>
        <taxon>Pucciniomycotina</taxon>
        <taxon>Pucciniomycetes</taxon>
        <taxon>Pucciniales</taxon>
        <taxon>Pucciniaceae</taxon>
        <taxon>Puccinia</taxon>
    </lineage>
</organism>
<evidence type="ECO:0000313" key="2">
    <source>
        <dbReference type="EMBL" id="KAA1083456.1"/>
    </source>
</evidence>
<accession>A0A5B0NYM7</accession>
<evidence type="ECO:0000259" key="1">
    <source>
        <dbReference type="Pfam" id="PF17667"/>
    </source>
</evidence>
<keyword evidence="4" id="KW-1185">Reference proteome</keyword>
<evidence type="ECO:0000313" key="5">
    <source>
        <dbReference type="Proteomes" id="UP000325313"/>
    </source>
</evidence>
<dbReference type="EMBL" id="VSWC01000079">
    <property type="protein sequence ID" value="KAA1094063.1"/>
    <property type="molecule type" value="Genomic_DNA"/>
</dbReference>
<dbReference type="Proteomes" id="UP000325313">
    <property type="component" value="Unassembled WGS sequence"/>
</dbReference>
<dbReference type="PROSITE" id="PS00109">
    <property type="entry name" value="PROTEIN_KINASE_TYR"/>
    <property type="match status" value="1"/>
</dbReference>
<dbReference type="Pfam" id="PF17667">
    <property type="entry name" value="Pkinase_fungal"/>
    <property type="match status" value="1"/>
</dbReference>
<dbReference type="PANTHER" id="PTHR38248:SF2">
    <property type="entry name" value="FUNK1 11"/>
    <property type="match status" value="1"/>
</dbReference>
<evidence type="ECO:0000313" key="3">
    <source>
        <dbReference type="EMBL" id="KAA1094063.1"/>
    </source>
</evidence>
<dbReference type="Proteomes" id="UP000324748">
    <property type="component" value="Unassembled WGS sequence"/>
</dbReference>
<name>A0A5B0NYM7_PUCGR</name>
<dbReference type="InterPro" id="IPR011009">
    <property type="entry name" value="Kinase-like_dom_sf"/>
</dbReference>